<keyword evidence="4" id="KW-0010">Activator</keyword>
<evidence type="ECO:0000256" key="5">
    <source>
        <dbReference type="ARBA" id="ARBA00023163"/>
    </source>
</evidence>
<dbReference type="GO" id="GO:0010628">
    <property type="term" value="P:positive regulation of gene expression"/>
    <property type="evidence" value="ECO:0007669"/>
    <property type="project" value="TreeGrafter"/>
</dbReference>
<dbReference type="PANTHER" id="PTHR30427">
    <property type="entry name" value="TRANSCRIPTIONAL ACTIVATOR PROTEIN LYSR"/>
    <property type="match status" value="1"/>
</dbReference>
<protein>
    <recommendedName>
        <fullName evidence="6">HTH lysR-type domain-containing protein</fullName>
    </recommendedName>
</protein>
<dbReference type="SUPFAM" id="SSF46785">
    <property type="entry name" value="Winged helix' DNA-binding domain"/>
    <property type="match status" value="1"/>
</dbReference>
<name>A0A922P235_9HYPH</name>
<keyword evidence="8" id="KW-1185">Reference proteome</keyword>
<dbReference type="Gene3D" id="1.10.10.10">
    <property type="entry name" value="Winged helix-like DNA-binding domain superfamily/Winged helix DNA-binding domain"/>
    <property type="match status" value="1"/>
</dbReference>
<dbReference type="PRINTS" id="PR00039">
    <property type="entry name" value="HTHLYSR"/>
</dbReference>
<dbReference type="Proteomes" id="UP000052167">
    <property type="component" value="Unassembled WGS sequence"/>
</dbReference>
<dbReference type="Pfam" id="PF00126">
    <property type="entry name" value="HTH_1"/>
    <property type="match status" value="1"/>
</dbReference>
<dbReference type="InterPro" id="IPR036390">
    <property type="entry name" value="WH_DNA-bd_sf"/>
</dbReference>
<dbReference type="PANTHER" id="PTHR30427:SF1">
    <property type="entry name" value="TRANSCRIPTIONAL ACTIVATOR PROTEIN LYSR"/>
    <property type="match status" value="1"/>
</dbReference>
<accession>A0A922P235</accession>
<evidence type="ECO:0000256" key="2">
    <source>
        <dbReference type="ARBA" id="ARBA00023015"/>
    </source>
</evidence>
<evidence type="ECO:0000256" key="3">
    <source>
        <dbReference type="ARBA" id="ARBA00023125"/>
    </source>
</evidence>
<dbReference type="PROSITE" id="PS50931">
    <property type="entry name" value="HTH_LYSR"/>
    <property type="match status" value="1"/>
</dbReference>
<dbReference type="InterPro" id="IPR000847">
    <property type="entry name" value="LysR_HTH_N"/>
</dbReference>
<evidence type="ECO:0000313" key="7">
    <source>
        <dbReference type="EMBL" id="KEQ07839.1"/>
    </source>
</evidence>
<dbReference type="Gene3D" id="3.40.190.10">
    <property type="entry name" value="Periplasmic binding protein-like II"/>
    <property type="match status" value="2"/>
</dbReference>
<dbReference type="EMBL" id="JOKJ01000011">
    <property type="protein sequence ID" value="KEQ07839.1"/>
    <property type="molecule type" value="Genomic_DNA"/>
</dbReference>
<keyword evidence="3" id="KW-0238">DNA-binding</keyword>
<evidence type="ECO:0000256" key="4">
    <source>
        <dbReference type="ARBA" id="ARBA00023159"/>
    </source>
</evidence>
<comment type="caution">
    <text evidence="7">The sequence shown here is derived from an EMBL/GenBank/DDBJ whole genome shotgun (WGS) entry which is preliminary data.</text>
</comment>
<keyword evidence="5" id="KW-0804">Transcription</keyword>
<gene>
    <name evidence="7" type="ORF">GV68_03315</name>
</gene>
<dbReference type="Pfam" id="PF03466">
    <property type="entry name" value="LysR_substrate"/>
    <property type="match status" value="1"/>
</dbReference>
<dbReference type="SUPFAM" id="SSF53850">
    <property type="entry name" value="Periplasmic binding protein-like II"/>
    <property type="match status" value="1"/>
</dbReference>
<dbReference type="AlphaFoldDB" id="A0A922P235"/>
<dbReference type="OrthoDB" id="7260751at2"/>
<dbReference type="InterPro" id="IPR005119">
    <property type="entry name" value="LysR_subst-bd"/>
</dbReference>
<sequence>MATPKLKERHLEIFRIVMATQSLTAAARHLGVSQPSLSVAIKRLEDQLGVALFARISGRMVPTEEARLILAEVERVHQQSEMLSDVVYSIARGQATTFRFGATPSIGMRLLPKAVRQLQLKGTAGTYYCDSLPQRDVRDYLLFGQGSCVATIATVEDPLIDTVKIGEANLVCVVPAGHALASLSSVTPGDIMGDTLISFTPATTHGLHIDETFRRWGVVRETSVFVHFVEAALSFVAEGIGITILDAFSAMDCTSSGLVAIPIENSVTVSAYVHSCLLRPRPLAADKLIAELRAIAADAGMR</sequence>
<organism evidence="7 8">
    <name type="scientific">Pseudorhizobium pelagicum</name>
    <dbReference type="NCBI Taxonomy" id="1509405"/>
    <lineage>
        <taxon>Bacteria</taxon>
        <taxon>Pseudomonadati</taxon>
        <taxon>Pseudomonadota</taxon>
        <taxon>Alphaproteobacteria</taxon>
        <taxon>Hyphomicrobiales</taxon>
        <taxon>Rhizobiaceae</taxon>
        <taxon>Rhizobium/Agrobacterium group</taxon>
        <taxon>Pseudorhizobium</taxon>
    </lineage>
</organism>
<evidence type="ECO:0000313" key="8">
    <source>
        <dbReference type="Proteomes" id="UP000052167"/>
    </source>
</evidence>
<evidence type="ECO:0000256" key="1">
    <source>
        <dbReference type="ARBA" id="ARBA00009437"/>
    </source>
</evidence>
<comment type="similarity">
    <text evidence="1">Belongs to the LysR transcriptional regulatory family.</text>
</comment>
<dbReference type="GO" id="GO:0003700">
    <property type="term" value="F:DNA-binding transcription factor activity"/>
    <property type="evidence" value="ECO:0007669"/>
    <property type="project" value="InterPro"/>
</dbReference>
<evidence type="ECO:0000259" key="6">
    <source>
        <dbReference type="PROSITE" id="PS50931"/>
    </source>
</evidence>
<reference evidence="7 8" key="1">
    <citation type="submission" date="2014-06" db="EMBL/GenBank/DDBJ databases">
        <title>Rhizobium pelagicum/R2-400B4.</title>
        <authorList>
            <person name="Kimes N.E."/>
            <person name="Lopez-Perez M."/>
        </authorList>
    </citation>
    <scope>NUCLEOTIDE SEQUENCE [LARGE SCALE GENOMIC DNA]</scope>
    <source>
        <strain evidence="7 8">R2-400B4</strain>
    </source>
</reference>
<feature type="domain" description="HTH lysR-type" evidence="6">
    <location>
        <begin position="6"/>
        <end position="63"/>
    </location>
</feature>
<dbReference type="RefSeq" id="WP_037166910.1">
    <property type="nucleotide sequence ID" value="NZ_JOKI01000014.1"/>
</dbReference>
<dbReference type="GO" id="GO:0043565">
    <property type="term" value="F:sequence-specific DNA binding"/>
    <property type="evidence" value="ECO:0007669"/>
    <property type="project" value="TreeGrafter"/>
</dbReference>
<keyword evidence="2" id="KW-0805">Transcription regulation</keyword>
<proteinExistence type="inferred from homology"/>
<dbReference type="InterPro" id="IPR036388">
    <property type="entry name" value="WH-like_DNA-bd_sf"/>
</dbReference>